<dbReference type="InterPro" id="IPR035992">
    <property type="entry name" value="Ricin_B-like_lectins"/>
</dbReference>
<dbReference type="AlphaFoldDB" id="A0A5C3Q3L4"/>
<dbReference type="SUPFAM" id="SSF50370">
    <property type="entry name" value="Ricin B-like lectins"/>
    <property type="match status" value="1"/>
</dbReference>
<dbReference type="EMBL" id="ML178856">
    <property type="protein sequence ID" value="TFK96674.1"/>
    <property type="molecule type" value="Genomic_DNA"/>
</dbReference>
<reference evidence="1 2" key="1">
    <citation type="journal article" date="2019" name="Nat. Ecol. Evol.">
        <title>Megaphylogeny resolves global patterns of mushroom evolution.</title>
        <authorList>
            <person name="Varga T."/>
            <person name="Krizsan K."/>
            <person name="Foldi C."/>
            <person name="Dima B."/>
            <person name="Sanchez-Garcia M."/>
            <person name="Sanchez-Ramirez S."/>
            <person name="Szollosi G.J."/>
            <person name="Szarkandi J.G."/>
            <person name="Papp V."/>
            <person name="Albert L."/>
            <person name="Andreopoulos W."/>
            <person name="Angelini C."/>
            <person name="Antonin V."/>
            <person name="Barry K.W."/>
            <person name="Bougher N.L."/>
            <person name="Buchanan P."/>
            <person name="Buyck B."/>
            <person name="Bense V."/>
            <person name="Catcheside P."/>
            <person name="Chovatia M."/>
            <person name="Cooper J."/>
            <person name="Damon W."/>
            <person name="Desjardin D."/>
            <person name="Finy P."/>
            <person name="Geml J."/>
            <person name="Haridas S."/>
            <person name="Hughes K."/>
            <person name="Justo A."/>
            <person name="Karasinski D."/>
            <person name="Kautmanova I."/>
            <person name="Kiss B."/>
            <person name="Kocsube S."/>
            <person name="Kotiranta H."/>
            <person name="LaButti K.M."/>
            <person name="Lechner B.E."/>
            <person name="Liimatainen K."/>
            <person name="Lipzen A."/>
            <person name="Lukacs Z."/>
            <person name="Mihaltcheva S."/>
            <person name="Morgado L.N."/>
            <person name="Niskanen T."/>
            <person name="Noordeloos M.E."/>
            <person name="Ohm R.A."/>
            <person name="Ortiz-Santana B."/>
            <person name="Ovrebo C."/>
            <person name="Racz N."/>
            <person name="Riley R."/>
            <person name="Savchenko A."/>
            <person name="Shiryaev A."/>
            <person name="Soop K."/>
            <person name="Spirin V."/>
            <person name="Szebenyi C."/>
            <person name="Tomsovsky M."/>
            <person name="Tulloss R.E."/>
            <person name="Uehling J."/>
            <person name="Grigoriev I.V."/>
            <person name="Vagvolgyi C."/>
            <person name="Papp T."/>
            <person name="Martin F.M."/>
            <person name="Miettinen O."/>
            <person name="Hibbett D.S."/>
            <person name="Nagy L.G."/>
        </authorList>
    </citation>
    <scope>NUCLEOTIDE SEQUENCE [LARGE SCALE GENOMIC DNA]</scope>
    <source>
        <strain evidence="1 2">CBS 309.79</strain>
    </source>
</reference>
<keyword evidence="2" id="KW-1185">Reference proteome</keyword>
<sequence>MPSNVEPTMTFGVSRVRYGLCVDLTAGSKESRNLLQLWECSPGGGSKPYANQVWTLSTL</sequence>
<gene>
    <name evidence="1" type="ORF">BDV98DRAFT_575674</name>
</gene>
<accession>A0A5C3Q3L4</accession>
<evidence type="ECO:0000313" key="1">
    <source>
        <dbReference type="EMBL" id="TFK96674.1"/>
    </source>
</evidence>
<protein>
    <submittedName>
        <fullName evidence="1">Uncharacterized protein</fullName>
    </submittedName>
</protein>
<proteinExistence type="predicted"/>
<evidence type="ECO:0000313" key="2">
    <source>
        <dbReference type="Proteomes" id="UP000305067"/>
    </source>
</evidence>
<dbReference type="Gene3D" id="2.80.10.50">
    <property type="match status" value="1"/>
</dbReference>
<dbReference type="OrthoDB" id="6770063at2759"/>
<name>A0A5C3Q3L4_9AGAR</name>
<dbReference type="PROSITE" id="PS50231">
    <property type="entry name" value="RICIN_B_LECTIN"/>
    <property type="match status" value="1"/>
</dbReference>
<organism evidence="1 2">
    <name type="scientific">Pterulicium gracile</name>
    <dbReference type="NCBI Taxonomy" id="1884261"/>
    <lineage>
        <taxon>Eukaryota</taxon>
        <taxon>Fungi</taxon>
        <taxon>Dikarya</taxon>
        <taxon>Basidiomycota</taxon>
        <taxon>Agaricomycotina</taxon>
        <taxon>Agaricomycetes</taxon>
        <taxon>Agaricomycetidae</taxon>
        <taxon>Agaricales</taxon>
        <taxon>Pleurotineae</taxon>
        <taxon>Pterulaceae</taxon>
        <taxon>Pterulicium</taxon>
    </lineage>
</organism>
<dbReference type="Proteomes" id="UP000305067">
    <property type="component" value="Unassembled WGS sequence"/>
</dbReference>